<dbReference type="OrthoDB" id="1948911at2"/>
<name>A0A833HQV2_9FIRM</name>
<organism evidence="3 4">
    <name type="scientific">Alkaliphilus serpentinus</name>
    <dbReference type="NCBI Taxonomy" id="1482731"/>
    <lineage>
        <taxon>Bacteria</taxon>
        <taxon>Bacillati</taxon>
        <taxon>Bacillota</taxon>
        <taxon>Clostridia</taxon>
        <taxon>Peptostreptococcales</taxon>
        <taxon>Natronincolaceae</taxon>
        <taxon>Alkaliphilus</taxon>
    </lineage>
</organism>
<keyword evidence="1" id="KW-1133">Transmembrane helix</keyword>
<dbReference type="AlphaFoldDB" id="A0A833HQV2"/>
<dbReference type="EMBL" id="WBZB01000008">
    <property type="protein sequence ID" value="KAB3532462.1"/>
    <property type="molecule type" value="Genomic_DNA"/>
</dbReference>
<evidence type="ECO:0000259" key="2">
    <source>
        <dbReference type="Pfam" id="PF12704"/>
    </source>
</evidence>
<dbReference type="RefSeq" id="WP_151864712.1">
    <property type="nucleotide sequence ID" value="NZ_WBZB01000008.1"/>
</dbReference>
<comment type="caution">
    <text evidence="3">The sequence shown here is derived from an EMBL/GenBank/DDBJ whole genome shotgun (WGS) entry which is preliminary data.</text>
</comment>
<feature type="domain" description="MacB-like periplasmic core" evidence="2">
    <location>
        <begin position="60"/>
        <end position="161"/>
    </location>
</feature>
<accession>A0A833HQV2</accession>
<protein>
    <submittedName>
        <fullName evidence="3">ABC transporter permease</fullName>
    </submittedName>
</protein>
<reference evidence="3 4" key="1">
    <citation type="submission" date="2019-10" db="EMBL/GenBank/DDBJ databases">
        <title>Alkaliphilus serpentinus sp. nov. and Alkaliphilus pronyensis sp. nov., two novel anaerobic alkaliphilic species isolated from the serpentinized-hosted hydrothermal field of the Prony Bay (New Caledonia).</title>
        <authorList>
            <person name="Postec A."/>
        </authorList>
    </citation>
    <scope>NUCLEOTIDE SEQUENCE [LARGE SCALE GENOMIC DNA]</scope>
    <source>
        <strain evidence="3 4">LacT</strain>
    </source>
</reference>
<dbReference type="Pfam" id="PF12704">
    <property type="entry name" value="MacB_PCD"/>
    <property type="match status" value="1"/>
</dbReference>
<keyword evidence="1" id="KW-0472">Membrane</keyword>
<evidence type="ECO:0000313" key="4">
    <source>
        <dbReference type="Proteomes" id="UP000465601"/>
    </source>
</evidence>
<dbReference type="Proteomes" id="UP000465601">
    <property type="component" value="Unassembled WGS sequence"/>
</dbReference>
<keyword evidence="1" id="KW-0812">Transmembrane</keyword>
<sequence length="358" mass="41509">MEIKKILITLALLLLLMAASLYISNNYNLMGVELRLDGPLDYEVLERITYGTNLLNYSINYEGSTAGFKTIMTTGNDLLFKNIKMEQGDFITRNDRNVVALGDRVSDKYFRTADAVGKNISIYGITYEVKGVIKNSDLIYIPYNKDMLNDNWSRVIVRFQPYTGGEYKNFHLRANNIMESINNNPYTVINSIKYMNVAYFYRNISIIILISILLNIAVKIYKSLKENLRIRYEDYQIRKLEMSIFRYISINIKDIINTAFKILIELAAIYAMYKIATYTRIDKDFFPDNFLALESYTSILKDLYNSWKLRLENGLTPIMMDFLKVNVFILTTMIILMIPGRKAAPNEDKSLGEGFLEQ</sequence>
<gene>
    <name evidence="3" type="ORF">F8153_02170</name>
</gene>
<evidence type="ECO:0000256" key="1">
    <source>
        <dbReference type="SAM" id="Phobius"/>
    </source>
</evidence>
<proteinExistence type="predicted"/>
<feature type="transmembrane region" description="Helical" evidence="1">
    <location>
        <begin position="318"/>
        <end position="338"/>
    </location>
</feature>
<keyword evidence="4" id="KW-1185">Reference proteome</keyword>
<dbReference type="InterPro" id="IPR025857">
    <property type="entry name" value="MacB_PCD"/>
</dbReference>
<feature type="transmembrane region" description="Helical" evidence="1">
    <location>
        <begin position="199"/>
        <end position="221"/>
    </location>
</feature>
<evidence type="ECO:0000313" key="3">
    <source>
        <dbReference type="EMBL" id="KAB3532462.1"/>
    </source>
</evidence>